<dbReference type="InterPro" id="IPR035979">
    <property type="entry name" value="RBD_domain_sf"/>
</dbReference>
<feature type="region of interest" description="Disordered" evidence="1">
    <location>
        <begin position="665"/>
        <end position="694"/>
    </location>
</feature>
<protein>
    <recommendedName>
        <fullName evidence="2">Mei2-like C-terminal RNA recognition motif domain-containing protein</fullName>
    </recommendedName>
</protein>
<feature type="region of interest" description="Disordered" evidence="1">
    <location>
        <begin position="315"/>
        <end position="334"/>
    </location>
</feature>
<evidence type="ECO:0000313" key="3">
    <source>
        <dbReference type="EMBL" id="KAJ5358551.1"/>
    </source>
</evidence>
<reference evidence="3" key="2">
    <citation type="journal article" date="2023" name="IMA Fungus">
        <title>Comparative genomic study of the Penicillium genus elucidates a diverse pangenome and 15 lateral gene transfer events.</title>
        <authorList>
            <person name="Petersen C."/>
            <person name="Sorensen T."/>
            <person name="Nielsen M.R."/>
            <person name="Sondergaard T.E."/>
            <person name="Sorensen J.L."/>
            <person name="Fitzpatrick D.A."/>
            <person name="Frisvad J.C."/>
            <person name="Nielsen K.L."/>
        </authorList>
    </citation>
    <scope>NUCLEOTIDE SEQUENCE</scope>
    <source>
        <strain evidence="3">IBT 29864</strain>
    </source>
</reference>
<dbReference type="Proteomes" id="UP001147782">
    <property type="component" value="Unassembled WGS sequence"/>
</dbReference>
<feature type="compositionally biased region" description="Low complexity" evidence="1">
    <location>
        <begin position="856"/>
        <end position="874"/>
    </location>
</feature>
<proteinExistence type="predicted"/>
<dbReference type="InterPro" id="IPR007201">
    <property type="entry name" value="Mei2-like_Rrm_C"/>
</dbReference>
<dbReference type="GO" id="GO:0003676">
    <property type="term" value="F:nucleic acid binding"/>
    <property type="evidence" value="ECO:0007669"/>
    <property type="project" value="InterPro"/>
</dbReference>
<feature type="compositionally biased region" description="Polar residues" evidence="1">
    <location>
        <begin position="116"/>
        <end position="135"/>
    </location>
</feature>
<feature type="compositionally biased region" description="Polar residues" evidence="1">
    <location>
        <begin position="157"/>
        <end position="167"/>
    </location>
</feature>
<feature type="region of interest" description="Disordered" evidence="1">
    <location>
        <begin position="1"/>
        <end position="54"/>
    </location>
</feature>
<accession>A0A9W9RED2</accession>
<feature type="domain" description="Mei2-like C-terminal RNA recognition motif" evidence="2">
    <location>
        <begin position="713"/>
        <end position="811"/>
    </location>
</feature>
<dbReference type="AlphaFoldDB" id="A0A9W9RED2"/>
<feature type="region of interest" description="Disordered" evidence="1">
    <location>
        <begin position="410"/>
        <end position="449"/>
    </location>
</feature>
<dbReference type="GeneID" id="81443056"/>
<sequence length="881" mass="96529">MSDNYPDGIPPITGLRPQGSSMPPENVHLPAISGSSNDPPASQEMLPSSFDLPVTIGSPDDPLASLSFEEWKARDFRATSPKIELPAWVTRPWSPPRPLENPYVVGQEPRRDSSLDHQASSFEPQDMNIPQTTGFNDPGPVRLSLQYPPPGLPNPYAVNQVTQNGQPGPSPAHRGPFLGPSEHPNPYAAPGFPSHLSPPGAWPYAPGNDHPGPSAAHHGPVSGPFEHTNAYAARDSTSQYPTPAGAWAYAPRNDHPGPSPAYRGPFLGPSEHPNPYAAPGFPSHPSPPGALPYAPHGMNTPQTSPFDHCGPVHPGLASHPSGLPNSLATFGPPSQSPIPAGVYLPRAHGTDSRWMPTFDHPGVARNRQFLPDEMPREFDATRASLNRRHAFTLPSRDQHVLDIQQIASVGRPDPDYPQPDHTARNLAPSSPGIRSNRPGQTRGVTAPETQLERRVSRAPNQFENSARFYLVKGIDTDIEGWSVLKVLELFTSTIGPVLTELNTKGQFHVGFEDLDEAAQAVGLFSNFPDWLVLSLSKQQFNQQTMMAFPMPQELGDTVFVTLYCGPQTDVVSSNAKRHARDFLALIGPVRSICNVTTRVVDEISVVRYYELEVRYHMERSAYNAIKALNGVRRDGLIIEVMPRADDTHFTTTTKARCEFEKTTLAKESGRRPPKTPAYRGKGRRPQATFHGHRGGERSNVISMGEIPFGNDDRTAVMCRNIPHVMAWRELKAILDLSSAGRYNYLYLRINFGADLNVGYAFINFVTPADVAVFVRARAGRTWPGFEQFTGKIAEITYADVQGFGTLVERFRNIVPHQWTQGRGEAVFPQVNNFYTLSLGVHRSQEEAGLHPGGASPQATRRGARRAPAPRQAAPAEDDQAN</sequence>
<gene>
    <name evidence="3" type="ORF">N7496_010964</name>
</gene>
<evidence type="ECO:0000259" key="2">
    <source>
        <dbReference type="Pfam" id="PF04059"/>
    </source>
</evidence>
<dbReference type="OrthoDB" id="417481at2759"/>
<dbReference type="SUPFAM" id="SSF54928">
    <property type="entry name" value="RNA-binding domain, RBD"/>
    <property type="match status" value="1"/>
</dbReference>
<keyword evidence="4" id="KW-1185">Reference proteome</keyword>
<name>A0A9W9RED2_9EURO</name>
<dbReference type="EMBL" id="JAPZBS010000009">
    <property type="protein sequence ID" value="KAJ5358551.1"/>
    <property type="molecule type" value="Genomic_DNA"/>
</dbReference>
<reference evidence="3" key="1">
    <citation type="submission" date="2022-11" db="EMBL/GenBank/DDBJ databases">
        <authorList>
            <person name="Petersen C."/>
        </authorList>
    </citation>
    <scope>NUCLEOTIDE SEQUENCE</scope>
    <source>
        <strain evidence="3">IBT 29864</strain>
    </source>
</reference>
<feature type="region of interest" description="Disordered" evidence="1">
    <location>
        <begin position="845"/>
        <end position="881"/>
    </location>
</feature>
<evidence type="ECO:0000313" key="4">
    <source>
        <dbReference type="Proteomes" id="UP001147782"/>
    </source>
</evidence>
<evidence type="ECO:0000256" key="1">
    <source>
        <dbReference type="SAM" id="MobiDB-lite"/>
    </source>
</evidence>
<feature type="region of interest" description="Disordered" evidence="1">
    <location>
        <begin position="88"/>
        <end position="291"/>
    </location>
</feature>
<organism evidence="3 4">
    <name type="scientific">Penicillium cataractarum</name>
    <dbReference type="NCBI Taxonomy" id="2100454"/>
    <lineage>
        <taxon>Eukaryota</taxon>
        <taxon>Fungi</taxon>
        <taxon>Dikarya</taxon>
        <taxon>Ascomycota</taxon>
        <taxon>Pezizomycotina</taxon>
        <taxon>Eurotiomycetes</taxon>
        <taxon>Eurotiomycetidae</taxon>
        <taxon>Eurotiales</taxon>
        <taxon>Aspergillaceae</taxon>
        <taxon>Penicillium</taxon>
    </lineage>
</organism>
<comment type="caution">
    <text evidence="3">The sequence shown here is derived from an EMBL/GenBank/DDBJ whole genome shotgun (WGS) entry which is preliminary data.</text>
</comment>
<dbReference type="RefSeq" id="XP_056549837.1">
    <property type="nucleotide sequence ID" value="XM_056703877.1"/>
</dbReference>
<dbReference type="Pfam" id="PF04059">
    <property type="entry name" value="RRM_2"/>
    <property type="match status" value="1"/>
</dbReference>